<gene>
    <name evidence="2" type="ORF">DEO72_LG1g2671</name>
</gene>
<proteinExistence type="predicted"/>
<organism evidence="2 3">
    <name type="scientific">Vigna unguiculata</name>
    <name type="common">Cowpea</name>
    <dbReference type="NCBI Taxonomy" id="3917"/>
    <lineage>
        <taxon>Eukaryota</taxon>
        <taxon>Viridiplantae</taxon>
        <taxon>Streptophyta</taxon>
        <taxon>Embryophyta</taxon>
        <taxon>Tracheophyta</taxon>
        <taxon>Spermatophyta</taxon>
        <taxon>Magnoliopsida</taxon>
        <taxon>eudicotyledons</taxon>
        <taxon>Gunneridae</taxon>
        <taxon>Pentapetalae</taxon>
        <taxon>rosids</taxon>
        <taxon>fabids</taxon>
        <taxon>Fabales</taxon>
        <taxon>Fabaceae</taxon>
        <taxon>Papilionoideae</taxon>
        <taxon>50 kb inversion clade</taxon>
        <taxon>NPAAA clade</taxon>
        <taxon>indigoferoid/millettioid clade</taxon>
        <taxon>Phaseoleae</taxon>
        <taxon>Vigna</taxon>
    </lineage>
</organism>
<feature type="compositionally biased region" description="Polar residues" evidence="1">
    <location>
        <begin position="177"/>
        <end position="188"/>
    </location>
</feature>
<evidence type="ECO:0000313" key="3">
    <source>
        <dbReference type="Proteomes" id="UP000501690"/>
    </source>
</evidence>
<protein>
    <submittedName>
        <fullName evidence="2">Uncharacterized protein</fullName>
    </submittedName>
</protein>
<feature type="region of interest" description="Disordered" evidence="1">
    <location>
        <begin position="149"/>
        <end position="188"/>
    </location>
</feature>
<name>A0A4D6KYQ1_VIGUN</name>
<dbReference type="Proteomes" id="UP000501690">
    <property type="component" value="Linkage Group LG1"/>
</dbReference>
<accession>A0A4D6KYQ1</accession>
<reference evidence="2 3" key="1">
    <citation type="submission" date="2019-04" db="EMBL/GenBank/DDBJ databases">
        <title>An improved genome assembly and genetic linkage map for asparagus bean, Vigna unguiculata ssp. sesquipedialis.</title>
        <authorList>
            <person name="Xia Q."/>
            <person name="Zhang R."/>
            <person name="Dong Y."/>
        </authorList>
    </citation>
    <scope>NUCLEOTIDE SEQUENCE [LARGE SCALE GENOMIC DNA]</scope>
    <source>
        <tissue evidence="2">Leaf</tissue>
    </source>
</reference>
<feature type="compositionally biased region" description="Polar residues" evidence="1">
    <location>
        <begin position="160"/>
        <end position="170"/>
    </location>
</feature>
<dbReference type="EMBL" id="CP039345">
    <property type="protein sequence ID" value="QCD79034.1"/>
    <property type="molecule type" value="Genomic_DNA"/>
</dbReference>
<evidence type="ECO:0000313" key="2">
    <source>
        <dbReference type="EMBL" id="QCD79034.1"/>
    </source>
</evidence>
<dbReference type="AlphaFoldDB" id="A0A4D6KYQ1"/>
<sequence>MQIPCTIAIAWRVEPRRQAPYENPVSFPTDQKQPRSQKMLIRAKTPMCRLAARYAPPGGPPASTTSAPVYRVHDHRQTHADRSTCRKQCYGSYIVTPGRVPIYEHSPYRPKTTKLVSQQLRRAIYPDPSVLAKTSTLTPATLANLSHNSRDAIPSHKSRNTTCLTPIPSHNSRDTFRATTQGTQQTHL</sequence>
<evidence type="ECO:0000256" key="1">
    <source>
        <dbReference type="SAM" id="MobiDB-lite"/>
    </source>
</evidence>
<keyword evidence="3" id="KW-1185">Reference proteome</keyword>